<evidence type="ECO:0000313" key="2">
    <source>
        <dbReference type="EMBL" id="SFS84674.1"/>
    </source>
</evidence>
<feature type="compositionally biased region" description="Basic and acidic residues" evidence="1">
    <location>
        <begin position="175"/>
        <end position="193"/>
    </location>
</feature>
<protein>
    <recommendedName>
        <fullName evidence="4">Serine/arginine repetitive matrix protein 2</fullName>
    </recommendedName>
</protein>
<proteinExistence type="predicted"/>
<evidence type="ECO:0008006" key="4">
    <source>
        <dbReference type="Google" id="ProtNLM"/>
    </source>
</evidence>
<name>A0A1I6T636_9ACTN</name>
<organism evidence="2 3">
    <name type="scientific">Streptomyces harbinensis</name>
    <dbReference type="NCBI Taxonomy" id="1176198"/>
    <lineage>
        <taxon>Bacteria</taxon>
        <taxon>Bacillati</taxon>
        <taxon>Actinomycetota</taxon>
        <taxon>Actinomycetes</taxon>
        <taxon>Kitasatosporales</taxon>
        <taxon>Streptomycetaceae</taxon>
        <taxon>Streptomyces</taxon>
    </lineage>
</organism>
<feature type="region of interest" description="Disordered" evidence="1">
    <location>
        <begin position="220"/>
        <end position="240"/>
    </location>
</feature>
<sequence length="309" mass="34287">MADFSIDYSQLHTVQEKMRSLAEQAGSGGGDGKFKEVGEGSLGDATTVFGNRQLAAAFQTFYSRSRSRTKQAKDGLTELADTFKGVSDYWFDTDANMAASGGVDAQRGEFNEWVSTKEAHDQWVADKEAWDNMLEDIGATEYFQENPDESIRQVCSGSDAPDFCEAWRELEAEGNHALKPGDEPPKPKGDKPPTEYTYTDDEGTVKVTLEYDDDYNVTKQTSEISNPNGLSYTSEQEFDGPAREVTVDGDKRTIQDYTMTTTYGDGTESVAVVRWNEDGTGTMEVTADDEVTKYTHNGKKDAEWEEVKD</sequence>
<evidence type="ECO:0000313" key="3">
    <source>
        <dbReference type="Proteomes" id="UP000198873"/>
    </source>
</evidence>
<dbReference type="RefSeq" id="WP_019436467.1">
    <property type="nucleotide sequence ID" value="NZ_FPAB01000004.1"/>
</dbReference>
<feature type="compositionally biased region" description="Polar residues" evidence="1">
    <location>
        <begin position="220"/>
        <end position="235"/>
    </location>
</feature>
<gene>
    <name evidence="2" type="ORF">SAMN05444716_104427</name>
</gene>
<dbReference type="AlphaFoldDB" id="A0A1I6T636"/>
<dbReference type="EMBL" id="FPAB01000004">
    <property type="protein sequence ID" value="SFS84674.1"/>
    <property type="molecule type" value="Genomic_DNA"/>
</dbReference>
<accession>A0A1I6T636</accession>
<dbReference type="Proteomes" id="UP000198873">
    <property type="component" value="Unassembled WGS sequence"/>
</dbReference>
<keyword evidence="3" id="KW-1185">Reference proteome</keyword>
<reference evidence="3" key="1">
    <citation type="submission" date="2016-10" db="EMBL/GenBank/DDBJ databases">
        <authorList>
            <person name="Varghese N."/>
            <person name="Submissions S."/>
        </authorList>
    </citation>
    <scope>NUCLEOTIDE SEQUENCE [LARGE SCALE GENOMIC DNA]</scope>
    <source>
        <strain evidence="3">CGMCC 4.7047</strain>
    </source>
</reference>
<dbReference type="STRING" id="1176198.SAMN05444716_104427"/>
<feature type="region of interest" description="Disordered" evidence="1">
    <location>
        <begin position="175"/>
        <end position="201"/>
    </location>
</feature>
<evidence type="ECO:0000256" key="1">
    <source>
        <dbReference type="SAM" id="MobiDB-lite"/>
    </source>
</evidence>